<dbReference type="EMBL" id="MIEK01000014">
    <property type="protein sequence ID" value="OEH82861.1"/>
    <property type="molecule type" value="Genomic_DNA"/>
</dbReference>
<proteinExistence type="predicted"/>
<dbReference type="Pfam" id="PF02302">
    <property type="entry name" value="PTS_IIB"/>
    <property type="match status" value="1"/>
</dbReference>
<protein>
    <recommendedName>
        <fullName evidence="2">Phosphotransferase system EIIB component type 2/3 domain-containing protein</fullName>
    </recommendedName>
</protein>
<name>A0A1E5KYA2_9ENTE</name>
<dbReference type="Proteomes" id="UP000095256">
    <property type="component" value="Unassembled WGS sequence"/>
</dbReference>
<dbReference type="GO" id="GO:0009401">
    <property type="term" value="P:phosphoenolpyruvate-dependent sugar phosphotransferase system"/>
    <property type="evidence" value="ECO:0007669"/>
    <property type="project" value="InterPro"/>
</dbReference>
<dbReference type="OrthoDB" id="7065341at2"/>
<dbReference type="SUPFAM" id="SSF52794">
    <property type="entry name" value="PTS system IIB component-like"/>
    <property type="match status" value="1"/>
</dbReference>
<reference evidence="3 4" key="1">
    <citation type="submission" date="2016-09" db="EMBL/GenBank/DDBJ databases">
        <authorList>
            <person name="Capua I."/>
            <person name="De Benedictis P."/>
            <person name="Joannis T."/>
            <person name="Lombin L.H."/>
            <person name="Cattoli G."/>
        </authorList>
    </citation>
    <scope>NUCLEOTIDE SEQUENCE [LARGE SCALE GENOMIC DNA]</scope>
    <source>
        <strain evidence="3 4">LMG 25899</strain>
    </source>
</reference>
<accession>A0A1E5KYA2</accession>
<sequence>MKQIKVLSVCGSGTVSSAMVGERIVELLEEHDYEVTIEEVSPGMVKGAVANGDIDLIAFTSPIDAADAPGIPQINSVGVLTGMDEETFLEAALKALKEQGK</sequence>
<dbReference type="GO" id="GO:0008982">
    <property type="term" value="F:protein-N(PI)-phosphohistidine-sugar phosphotransferase activity"/>
    <property type="evidence" value="ECO:0007669"/>
    <property type="project" value="InterPro"/>
</dbReference>
<gene>
    <name evidence="3" type="ORF">BCR26_11595</name>
</gene>
<feature type="domain" description="Phosphotransferase system EIIB component type 2/3" evidence="2">
    <location>
        <begin position="5"/>
        <end position="90"/>
    </location>
</feature>
<keyword evidence="4" id="KW-1185">Reference proteome</keyword>
<evidence type="ECO:0000313" key="4">
    <source>
        <dbReference type="Proteomes" id="UP000095256"/>
    </source>
</evidence>
<comment type="caution">
    <text evidence="3">The sequence shown here is derived from an EMBL/GenBank/DDBJ whole genome shotgun (WGS) entry which is preliminary data.</text>
</comment>
<dbReference type="RefSeq" id="WP_069698210.1">
    <property type="nucleotide sequence ID" value="NZ_JAGGMA010000050.1"/>
</dbReference>
<dbReference type="InterPro" id="IPR036095">
    <property type="entry name" value="PTS_EIIB-like_sf"/>
</dbReference>
<evidence type="ECO:0000256" key="1">
    <source>
        <dbReference type="ARBA" id="ARBA00022679"/>
    </source>
</evidence>
<organism evidence="3 4">
    <name type="scientific">Enterococcus rivorum</name>
    <dbReference type="NCBI Taxonomy" id="762845"/>
    <lineage>
        <taxon>Bacteria</taxon>
        <taxon>Bacillati</taxon>
        <taxon>Bacillota</taxon>
        <taxon>Bacilli</taxon>
        <taxon>Lactobacillales</taxon>
        <taxon>Enterococcaceae</taxon>
        <taxon>Enterococcus</taxon>
    </lineage>
</organism>
<dbReference type="Gene3D" id="3.40.50.2300">
    <property type="match status" value="1"/>
</dbReference>
<dbReference type="STRING" id="762845.BCR26_11595"/>
<dbReference type="InterPro" id="IPR003501">
    <property type="entry name" value="PTS_EIIB_2/3"/>
</dbReference>
<keyword evidence="1" id="KW-0808">Transferase</keyword>
<evidence type="ECO:0000259" key="2">
    <source>
        <dbReference type="Pfam" id="PF02302"/>
    </source>
</evidence>
<evidence type="ECO:0000313" key="3">
    <source>
        <dbReference type="EMBL" id="OEH82861.1"/>
    </source>
</evidence>
<dbReference type="AlphaFoldDB" id="A0A1E5KYA2"/>